<dbReference type="AlphaFoldDB" id="A0A9D1UKB8"/>
<protein>
    <submittedName>
        <fullName evidence="1">Uncharacterized protein</fullName>
    </submittedName>
</protein>
<sequence>MINALTKLLSWYRSPIDGDTSGASTTALGVLPTRPDRSDIVAYLIHEGHTPATTGDVRAAFAVINDREASDFEELMALDYVHSFGLLA</sequence>
<gene>
    <name evidence="1" type="ORF">H9870_04460</name>
</gene>
<dbReference type="Proteomes" id="UP000824190">
    <property type="component" value="Unassembled WGS sequence"/>
</dbReference>
<proteinExistence type="predicted"/>
<dbReference type="EMBL" id="DXGC01000043">
    <property type="protein sequence ID" value="HIW90897.1"/>
    <property type="molecule type" value="Genomic_DNA"/>
</dbReference>
<organism evidence="1 2">
    <name type="scientific">Candidatus Corynebacterium avicola</name>
    <dbReference type="NCBI Taxonomy" id="2838527"/>
    <lineage>
        <taxon>Bacteria</taxon>
        <taxon>Bacillati</taxon>
        <taxon>Actinomycetota</taxon>
        <taxon>Actinomycetes</taxon>
        <taxon>Mycobacteriales</taxon>
        <taxon>Corynebacteriaceae</taxon>
        <taxon>Corynebacterium</taxon>
    </lineage>
</organism>
<reference evidence="1" key="1">
    <citation type="journal article" date="2021" name="PeerJ">
        <title>Extensive microbial diversity within the chicken gut microbiome revealed by metagenomics and culture.</title>
        <authorList>
            <person name="Gilroy R."/>
            <person name="Ravi A."/>
            <person name="Getino M."/>
            <person name="Pursley I."/>
            <person name="Horton D.L."/>
            <person name="Alikhan N.F."/>
            <person name="Baker D."/>
            <person name="Gharbi K."/>
            <person name="Hall N."/>
            <person name="Watson M."/>
            <person name="Adriaenssens E.M."/>
            <person name="Foster-Nyarko E."/>
            <person name="Jarju S."/>
            <person name="Secka A."/>
            <person name="Antonio M."/>
            <person name="Oren A."/>
            <person name="Chaudhuri R.R."/>
            <person name="La Ragione R."/>
            <person name="Hildebrand F."/>
            <person name="Pallen M.J."/>
        </authorList>
    </citation>
    <scope>NUCLEOTIDE SEQUENCE</scope>
    <source>
        <strain evidence="1">CHK32-1732</strain>
    </source>
</reference>
<evidence type="ECO:0000313" key="2">
    <source>
        <dbReference type="Proteomes" id="UP000824190"/>
    </source>
</evidence>
<accession>A0A9D1UKB8</accession>
<reference evidence="1" key="2">
    <citation type="submission" date="2021-04" db="EMBL/GenBank/DDBJ databases">
        <authorList>
            <person name="Gilroy R."/>
        </authorList>
    </citation>
    <scope>NUCLEOTIDE SEQUENCE</scope>
    <source>
        <strain evidence="1">CHK32-1732</strain>
    </source>
</reference>
<name>A0A9D1UKB8_9CORY</name>
<comment type="caution">
    <text evidence="1">The sequence shown here is derived from an EMBL/GenBank/DDBJ whole genome shotgun (WGS) entry which is preliminary data.</text>
</comment>
<evidence type="ECO:0000313" key="1">
    <source>
        <dbReference type="EMBL" id="HIW90897.1"/>
    </source>
</evidence>